<keyword evidence="4" id="KW-1185">Reference proteome</keyword>
<dbReference type="Gene3D" id="1.10.357.10">
    <property type="entry name" value="Tetracycline Repressor, domain 2"/>
    <property type="match status" value="1"/>
</dbReference>
<gene>
    <name evidence="3" type="ORF">BN2156_02261</name>
</gene>
<name>A0A0H5RNQ5_9MYCO</name>
<dbReference type="Pfam" id="PF00440">
    <property type="entry name" value="TetR_N"/>
    <property type="match status" value="1"/>
</dbReference>
<sequence>MSRPAVATVTRLHDAQGQRIRTQRRVFGAATQLLDAHSDVSVPALAARAKMAPAALYAHFPSIEVVFAELYLDRVIQLPLDIDPAASTTSRVTEQLTALTLLMADEPRLARACTHALVSTDDEMVEDVRSRIAAEVNRRISTALGGGAWPEVLATLESVFWGALLQAQTGAMSYRQMARQLETMVSLIVPGG</sequence>
<evidence type="ECO:0000256" key="1">
    <source>
        <dbReference type="ARBA" id="ARBA00023125"/>
    </source>
</evidence>
<evidence type="ECO:0000313" key="3">
    <source>
        <dbReference type="EMBL" id="CRZ15401.1"/>
    </source>
</evidence>
<dbReference type="SUPFAM" id="SSF46689">
    <property type="entry name" value="Homeodomain-like"/>
    <property type="match status" value="1"/>
</dbReference>
<organism evidence="3 4">
    <name type="scientific">Mycolicibacterium neworleansense</name>
    <dbReference type="NCBI Taxonomy" id="146018"/>
    <lineage>
        <taxon>Bacteria</taxon>
        <taxon>Bacillati</taxon>
        <taxon>Actinomycetota</taxon>
        <taxon>Actinomycetes</taxon>
        <taxon>Mycobacteriales</taxon>
        <taxon>Mycobacteriaceae</taxon>
        <taxon>Mycolicibacterium</taxon>
    </lineage>
</organism>
<dbReference type="EMBL" id="CWKH01000001">
    <property type="protein sequence ID" value="CRZ15401.1"/>
    <property type="molecule type" value="Genomic_DNA"/>
</dbReference>
<dbReference type="AlphaFoldDB" id="A0A0H5RNQ5"/>
<dbReference type="Proteomes" id="UP000199147">
    <property type="component" value="Unassembled WGS sequence"/>
</dbReference>
<protein>
    <submittedName>
        <fullName evidence="3">TetR family transcriptional regulator</fullName>
    </submittedName>
</protein>
<dbReference type="InterPro" id="IPR009057">
    <property type="entry name" value="Homeodomain-like_sf"/>
</dbReference>
<accession>A0A0H5RNQ5</accession>
<dbReference type="InterPro" id="IPR001647">
    <property type="entry name" value="HTH_TetR"/>
</dbReference>
<feature type="domain" description="HTH tetR-type" evidence="2">
    <location>
        <begin position="39"/>
        <end position="70"/>
    </location>
</feature>
<reference evidence="4" key="1">
    <citation type="submission" date="2015-07" db="EMBL/GenBank/DDBJ databases">
        <authorList>
            <person name="Urmite Genomes"/>
        </authorList>
    </citation>
    <scope>NUCLEOTIDE SEQUENCE [LARGE SCALE GENOMIC DNA]</scope>
    <source>
        <strain evidence="4">type strain: ATCC 49404</strain>
    </source>
</reference>
<dbReference type="GO" id="GO:0003677">
    <property type="term" value="F:DNA binding"/>
    <property type="evidence" value="ECO:0007669"/>
    <property type="project" value="UniProtKB-KW"/>
</dbReference>
<dbReference type="RefSeq" id="WP_235625275.1">
    <property type="nucleotide sequence ID" value="NZ_CWKH01000001.1"/>
</dbReference>
<proteinExistence type="predicted"/>
<keyword evidence="1" id="KW-0238">DNA-binding</keyword>
<dbReference type="STRING" id="146018.BN2156_02261"/>
<evidence type="ECO:0000313" key="4">
    <source>
        <dbReference type="Proteomes" id="UP000199147"/>
    </source>
</evidence>
<evidence type="ECO:0000259" key="2">
    <source>
        <dbReference type="Pfam" id="PF00440"/>
    </source>
</evidence>